<dbReference type="Gene3D" id="3.90.79.10">
    <property type="entry name" value="Nucleoside Triphosphate Pyrophosphohydrolase"/>
    <property type="match status" value="1"/>
</dbReference>
<feature type="chain" id="PRO_5041919143" description="Nudix hydrolase domain-containing protein" evidence="3">
    <location>
        <begin position="19"/>
        <end position="582"/>
    </location>
</feature>
<comment type="caution">
    <text evidence="5">The sequence shown here is derived from an EMBL/GenBank/DDBJ whole genome shotgun (WGS) entry which is preliminary data.</text>
</comment>
<dbReference type="Gene3D" id="3.30.1240.10">
    <property type="match status" value="1"/>
</dbReference>
<feature type="signal peptide" evidence="3">
    <location>
        <begin position="1"/>
        <end position="18"/>
    </location>
</feature>
<dbReference type="NCBIfam" id="TIGR01484">
    <property type="entry name" value="HAD-SF-IIB"/>
    <property type="match status" value="1"/>
</dbReference>
<feature type="domain" description="Nudix hydrolase" evidence="4">
    <location>
        <begin position="136"/>
        <end position="277"/>
    </location>
</feature>
<comment type="similarity">
    <text evidence="1">Belongs to the Nudix hydrolase family.</text>
</comment>
<dbReference type="Pfam" id="PF18290">
    <property type="entry name" value="Nudix_hydro"/>
    <property type="match status" value="1"/>
</dbReference>
<dbReference type="AlphaFoldDB" id="A0AAD7U829"/>
<dbReference type="SUPFAM" id="SSF56784">
    <property type="entry name" value="HAD-like"/>
    <property type="match status" value="1"/>
</dbReference>
<dbReference type="Pfam" id="PF00293">
    <property type="entry name" value="NUDIX"/>
    <property type="match status" value="1"/>
</dbReference>
<dbReference type="SUPFAM" id="SSF55811">
    <property type="entry name" value="Nudix"/>
    <property type="match status" value="1"/>
</dbReference>
<dbReference type="PANTHER" id="PTHR13994:SF13">
    <property type="entry name" value="FI03680P"/>
    <property type="match status" value="1"/>
</dbReference>
<keyword evidence="3" id="KW-0732">Signal</keyword>
<organism evidence="5 6">
    <name type="scientific">Chrysophaeum taylorii</name>
    <dbReference type="NCBI Taxonomy" id="2483200"/>
    <lineage>
        <taxon>Eukaryota</taxon>
        <taxon>Sar</taxon>
        <taxon>Stramenopiles</taxon>
        <taxon>Ochrophyta</taxon>
        <taxon>Pelagophyceae</taxon>
        <taxon>Pelagomonadales</taxon>
        <taxon>Pelagomonadaceae</taxon>
        <taxon>Chrysophaeum</taxon>
    </lineage>
</organism>
<evidence type="ECO:0000313" key="6">
    <source>
        <dbReference type="Proteomes" id="UP001230188"/>
    </source>
</evidence>
<dbReference type="InterPro" id="IPR023214">
    <property type="entry name" value="HAD_sf"/>
</dbReference>
<evidence type="ECO:0000256" key="3">
    <source>
        <dbReference type="SAM" id="SignalP"/>
    </source>
</evidence>
<dbReference type="PANTHER" id="PTHR13994">
    <property type="entry name" value="NUDIX HYDROLASE RELATED"/>
    <property type="match status" value="1"/>
</dbReference>
<dbReference type="PROSITE" id="PS51462">
    <property type="entry name" value="NUDIX"/>
    <property type="match status" value="1"/>
</dbReference>
<dbReference type="EMBL" id="JAQMWT010000531">
    <property type="protein sequence ID" value="KAJ8600002.1"/>
    <property type="molecule type" value="Genomic_DNA"/>
</dbReference>
<evidence type="ECO:0000256" key="1">
    <source>
        <dbReference type="ARBA" id="ARBA00005582"/>
    </source>
</evidence>
<sequence>MLARCIASLVLTARRAVAWQQQRASWRVSWSSRRGPVRRATTLPSVKELPYEAVLVEVGDFGEEEEEFETKLEGLLTSWRDAGKLSAWVRVPLELLHLGGIAARHGFKAHHASGDEVMMYKWLASSREDAVPAYPCHQVGCAGLVVNDKKEILVVKEWRTEIKEGGRRVRAPSRQWKLPGGLADRGESFFECAARETYEETGVACEPRGLLALWHRHNVGPFDLSDVYCVVRLEAKSGCEIRVDATEISEARWYDMRAFAREQDHPLILKVLEEVYDDTHLRCESLDLGVRWPGRPRYATYFPRATRDVARLATGIVAVASDVDGTLLRSDSSLHPSNAAAMRELRDHRRTRFFVATGKCREGARASLEWKVVGGVFNNGLVVYDEEGRLISEATLDPIAAKAVVAFAKEAGLDVVGYSRDDLTCLTQTPRVLELATKYKEPNPRVVPELSSSNNKILLLGSEEAIGAARPRVEALVSSTAAVTVALPTMLEILPFGMSKREGVKRYCEHHGISEGTQLLAVGDGENDADMLRHAAVGVAVANAVPRAARAADVQLDLTNDQAGAAAAFRLALALSPYNSTE</sequence>
<evidence type="ECO:0000259" key="4">
    <source>
        <dbReference type="PROSITE" id="PS51462"/>
    </source>
</evidence>
<dbReference type="InterPro" id="IPR020084">
    <property type="entry name" value="NUDIX_hydrolase_CS"/>
</dbReference>
<name>A0AAD7U829_9STRA</name>
<dbReference type="GO" id="GO:0035529">
    <property type="term" value="F:NADH pyrophosphatase activity"/>
    <property type="evidence" value="ECO:0007669"/>
    <property type="project" value="TreeGrafter"/>
</dbReference>
<reference evidence="5" key="1">
    <citation type="submission" date="2023-01" db="EMBL/GenBank/DDBJ databases">
        <title>Metagenome sequencing of chrysophaentin producing Chrysophaeum taylorii.</title>
        <authorList>
            <person name="Davison J."/>
            <person name="Bewley C."/>
        </authorList>
    </citation>
    <scope>NUCLEOTIDE SEQUENCE</scope>
    <source>
        <strain evidence="5">NIES-1699</strain>
    </source>
</reference>
<dbReference type="InterPro" id="IPR040618">
    <property type="entry name" value="Pre-Nudix"/>
</dbReference>
<proteinExistence type="inferred from homology"/>
<dbReference type="Gene3D" id="3.40.50.1000">
    <property type="entry name" value="HAD superfamily/HAD-like"/>
    <property type="match status" value="1"/>
</dbReference>
<dbReference type="Proteomes" id="UP001230188">
    <property type="component" value="Unassembled WGS sequence"/>
</dbReference>
<keyword evidence="2" id="KW-0378">Hydrolase</keyword>
<evidence type="ECO:0000256" key="2">
    <source>
        <dbReference type="ARBA" id="ARBA00022801"/>
    </source>
</evidence>
<dbReference type="GO" id="GO:0051287">
    <property type="term" value="F:NAD binding"/>
    <property type="evidence" value="ECO:0007669"/>
    <property type="project" value="TreeGrafter"/>
</dbReference>
<dbReference type="InterPro" id="IPR006379">
    <property type="entry name" value="HAD-SF_hydro_IIB"/>
</dbReference>
<dbReference type="InterPro" id="IPR015797">
    <property type="entry name" value="NUDIX_hydrolase-like_dom_sf"/>
</dbReference>
<accession>A0AAD7U829</accession>
<dbReference type="PROSITE" id="PS00893">
    <property type="entry name" value="NUDIX_BOX"/>
    <property type="match status" value="1"/>
</dbReference>
<dbReference type="CDD" id="cd04670">
    <property type="entry name" value="NUDIX_ASFGF2_Nudt6"/>
    <property type="match status" value="1"/>
</dbReference>
<dbReference type="Pfam" id="PF08282">
    <property type="entry name" value="Hydrolase_3"/>
    <property type="match status" value="1"/>
</dbReference>
<dbReference type="Gene3D" id="3.40.630.30">
    <property type="match status" value="1"/>
</dbReference>
<dbReference type="InterPro" id="IPR036412">
    <property type="entry name" value="HAD-like_sf"/>
</dbReference>
<dbReference type="GO" id="GO:0047631">
    <property type="term" value="F:ADP-ribose diphosphatase activity"/>
    <property type="evidence" value="ECO:0007669"/>
    <property type="project" value="TreeGrafter"/>
</dbReference>
<dbReference type="InterPro" id="IPR003293">
    <property type="entry name" value="Nudix_hydrolase6-like"/>
</dbReference>
<gene>
    <name evidence="5" type="ORF">CTAYLR_001839</name>
</gene>
<evidence type="ECO:0000313" key="5">
    <source>
        <dbReference type="EMBL" id="KAJ8600002.1"/>
    </source>
</evidence>
<protein>
    <recommendedName>
        <fullName evidence="4">Nudix hydrolase domain-containing protein</fullName>
    </recommendedName>
</protein>
<keyword evidence="6" id="KW-1185">Reference proteome</keyword>
<dbReference type="InterPro" id="IPR000086">
    <property type="entry name" value="NUDIX_hydrolase_dom"/>
</dbReference>